<keyword evidence="3 6" id="KW-0812">Transmembrane</keyword>
<dbReference type="InterPro" id="IPR051611">
    <property type="entry name" value="ECF_transporter_component"/>
</dbReference>
<keyword evidence="5 6" id="KW-0472">Membrane</keyword>
<dbReference type="InterPro" id="IPR003339">
    <property type="entry name" value="ABC/ECF_trnsptr_transmembrane"/>
</dbReference>
<evidence type="ECO:0000256" key="2">
    <source>
        <dbReference type="ARBA" id="ARBA00022475"/>
    </source>
</evidence>
<reference evidence="7 8" key="1">
    <citation type="journal article" date="2018" name="Environ. Microbiol.">
        <title>Novel energy conservation strategies and behaviour of Pelotomaculum schinkii driving syntrophic propionate catabolism.</title>
        <authorList>
            <person name="Hidalgo-Ahumada C.A.P."/>
            <person name="Nobu M.K."/>
            <person name="Narihiro T."/>
            <person name="Tamaki H."/>
            <person name="Liu W.T."/>
            <person name="Kamagata Y."/>
            <person name="Stams A.J.M."/>
            <person name="Imachi H."/>
            <person name="Sousa D.Z."/>
        </authorList>
    </citation>
    <scope>NUCLEOTIDE SEQUENCE [LARGE SCALE GENOMIC DNA]</scope>
    <source>
        <strain evidence="7 8">MGP</strain>
    </source>
</reference>
<dbReference type="EMBL" id="QFFZ01000027">
    <property type="protein sequence ID" value="TEB10382.1"/>
    <property type="molecule type" value="Genomic_DNA"/>
</dbReference>
<dbReference type="PANTHER" id="PTHR34857">
    <property type="entry name" value="SLL0384 PROTEIN"/>
    <property type="match status" value="1"/>
</dbReference>
<evidence type="ECO:0000256" key="5">
    <source>
        <dbReference type="ARBA" id="ARBA00023136"/>
    </source>
</evidence>
<evidence type="ECO:0000256" key="1">
    <source>
        <dbReference type="ARBA" id="ARBA00004651"/>
    </source>
</evidence>
<keyword evidence="8" id="KW-1185">Reference proteome</keyword>
<evidence type="ECO:0000313" key="8">
    <source>
        <dbReference type="Proteomes" id="UP000297597"/>
    </source>
</evidence>
<dbReference type="Proteomes" id="UP000297597">
    <property type="component" value="Unassembled WGS sequence"/>
</dbReference>
<comment type="caution">
    <text evidence="7">The sequence shown here is derived from an EMBL/GenBank/DDBJ whole genome shotgun (WGS) entry which is preliminary data.</text>
</comment>
<evidence type="ECO:0000256" key="4">
    <source>
        <dbReference type="ARBA" id="ARBA00022989"/>
    </source>
</evidence>
<dbReference type="AlphaFoldDB" id="A0A4Y7RNY1"/>
<dbReference type="GO" id="GO:0043190">
    <property type="term" value="C:ATP-binding cassette (ABC) transporter complex"/>
    <property type="evidence" value="ECO:0007669"/>
    <property type="project" value="InterPro"/>
</dbReference>
<sequence>MAGIIQSLYEIRFLDELAEKRTVIHNIHPLAKLLTTLIYIVAVVSFEKYEVSGLLPLIFYPVIIIGLAEIPLLPILKRLLLVVPFALGIGALNPVFDHRIVFTAGWFTLTGGWVSFFSIVIKSILTVLAALTVIATTGMNRISFALRLLFVPRVLVLQLLLTYRYISVLMEEVARVLRAYHMRAPLHKGVRYNAWGSLAGNLLIRTFERAQNVYQAMVLRGFTGEYKTGGAPQITITDLLYLTVWTLFFAAARLFDIPALIGSLVTGVVK</sequence>
<dbReference type="PANTHER" id="PTHR34857:SF2">
    <property type="entry name" value="SLL0384 PROTEIN"/>
    <property type="match status" value="1"/>
</dbReference>
<dbReference type="GO" id="GO:0006824">
    <property type="term" value="P:cobalt ion transport"/>
    <property type="evidence" value="ECO:0007669"/>
    <property type="project" value="InterPro"/>
</dbReference>
<protein>
    <submittedName>
        <fullName evidence="7">Energy-coupling factor transporter transmembrane protein EcfT</fullName>
    </submittedName>
</protein>
<keyword evidence="4 6" id="KW-1133">Transmembrane helix</keyword>
<proteinExistence type="predicted"/>
<evidence type="ECO:0000313" key="7">
    <source>
        <dbReference type="EMBL" id="TEB10382.1"/>
    </source>
</evidence>
<dbReference type="OrthoDB" id="8585740at2"/>
<dbReference type="RefSeq" id="WP_134214216.1">
    <property type="nucleotide sequence ID" value="NZ_QFFZ01000027.1"/>
</dbReference>
<feature type="transmembrane region" description="Helical" evidence="6">
    <location>
        <begin position="116"/>
        <end position="137"/>
    </location>
</feature>
<dbReference type="NCBIfam" id="TIGR02454">
    <property type="entry name" value="ECF_T_CbiQ"/>
    <property type="match status" value="1"/>
</dbReference>
<gene>
    <name evidence="7" type="primary">ecfT_3</name>
    <name evidence="7" type="ORF">Pmgp_02394</name>
</gene>
<comment type="subcellular location">
    <subcellularLocation>
        <location evidence="1">Cell membrane</location>
        <topology evidence="1">Multi-pass membrane protein</topology>
    </subcellularLocation>
</comment>
<organism evidence="7 8">
    <name type="scientific">Pelotomaculum propionicicum</name>
    <dbReference type="NCBI Taxonomy" id="258475"/>
    <lineage>
        <taxon>Bacteria</taxon>
        <taxon>Bacillati</taxon>
        <taxon>Bacillota</taxon>
        <taxon>Clostridia</taxon>
        <taxon>Eubacteriales</taxon>
        <taxon>Desulfotomaculaceae</taxon>
        <taxon>Pelotomaculum</taxon>
    </lineage>
</organism>
<evidence type="ECO:0000256" key="3">
    <source>
        <dbReference type="ARBA" id="ARBA00022692"/>
    </source>
</evidence>
<accession>A0A4Y7RNY1</accession>
<keyword evidence="2" id="KW-1003">Cell membrane</keyword>
<name>A0A4Y7RNY1_9FIRM</name>
<feature type="transmembrane region" description="Helical" evidence="6">
    <location>
        <begin position="79"/>
        <end position="96"/>
    </location>
</feature>
<evidence type="ECO:0000256" key="6">
    <source>
        <dbReference type="SAM" id="Phobius"/>
    </source>
</evidence>
<feature type="transmembrane region" description="Helical" evidence="6">
    <location>
        <begin position="30"/>
        <end position="47"/>
    </location>
</feature>
<dbReference type="CDD" id="cd16914">
    <property type="entry name" value="EcfT"/>
    <property type="match status" value="1"/>
</dbReference>
<dbReference type="Pfam" id="PF02361">
    <property type="entry name" value="CbiQ"/>
    <property type="match status" value="1"/>
</dbReference>
<feature type="transmembrane region" description="Helical" evidence="6">
    <location>
        <begin position="144"/>
        <end position="166"/>
    </location>
</feature>
<feature type="transmembrane region" description="Helical" evidence="6">
    <location>
        <begin position="53"/>
        <end position="72"/>
    </location>
</feature>
<dbReference type="InterPro" id="IPR012809">
    <property type="entry name" value="ECF_CbiQ"/>
</dbReference>